<feature type="domain" description="HTH lacI-type" evidence="4">
    <location>
        <begin position="12"/>
        <end position="66"/>
    </location>
</feature>
<reference evidence="5 6" key="1">
    <citation type="submission" date="2021-01" db="EMBL/GenBank/DDBJ databases">
        <title>Whole genome shotgun sequence of Catellatospora chokoriensis NBRC 107358.</title>
        <authorList>
            <person name="Komaki H."/>
            <person name="Tamura T."/>
        </authorList>
    </citation>
    <scope>NUCLEOTIDE SEQUENCE [LARGE SCALE GENOMIC DNA]</scope>
    <source>
        <strain evidence="5 6">NBRC 107358</strain>
    </source>
</reference>
<dbReference type="AlphaFoldDB" id="A0A8J3K7V7"/>
<dbReference type="CDD" id="cd01392">
    <property type="entry name" value="HTH_LacI"/>
    <property type="match status" value="1"/>
</dbReference>
<dbReference type="Gene3D" id="3.40.50.2300">
    <property type="match status" value="2"/>
</dbReference>
<dbReference type="PANTHER" id="PTHR30146:SF109">
    <property type="entry name" value="HTH-TYPE TRANSCRIPTIONAL REGULATOR GALS"/>
    <property type="match status" value="1"/>
</dbReference>
<evidence type="ECO:0000256" key="2">
    <source>
        <dbReference type="ARBA" id="ARBA00023125"/>
    </source>
</evidence>
<organism evidence="5 6">
    <name type="scientific">Catellatospora chokoriensis</name>
    <dbReference type="NCBI Taxonomy" id="310353"/>
    <lineage>
        <taxon>Bacteria</taxon>
        <taxon>Bacillati</taxon>
        <taxon>Actinomycetota</taxon>
        <taxon>Actinomycetes</taxon>
        <taxon>Micromonosporales</taxon>
        <taxon>Micromonosporaceae</taxon>
        <taxon>Catellatospora</taxon>
    </lineage>
</organism>
<dbReference type="Pfam" id="PF00356">
    <property type="entry name" value="LacI"/>
    <property type="match status" value="1"/>
</dbReference>
<dbReference type="PRINTS" id="PR00036">
    <property type="entry name" value="HTHLACI"/>
</dbReference>
<evidence type="ECO:0000256" key="3">
    <source>
        <dbReference type="ARBA" id="ARBA00023163"/>
    </source>
</evidence>
<evidence type="ECO:0000313" key="6">
    <source>
        <dbReference type="Proteomes" id="UP000619293"/>
    </source>
</evidence>
<dbReference type="Gene3D" id="1.10.260.40">
    <property type="entry name" value="lambda repressor-like DNA-binding domains"/>
    <property type="match status" value="1"/>
</dbReference>
<evidence type="ECO:0000313" key="5">
    <source>
        <dbReference type="EMBL" id="GIF94208.1"/>
    </source>
</evidence>
<dbReference type="SUPFAM" id="SSF47413">
    <property type="entry name" value="lambda repressor-like DNA-binding domains"/>
    <property type="match status" value="1"/>
</dbReference>
<dbReference type="InterPro" id="IPR010982">
    <property type="entry name" value="Lambda_DNA-bd_dom_sf"/>
</dbReference>
<dbReference type="Proteomes" id="UP000619293">
    <property type="component" value="Unassembled WGS sequence"/>
</dbReference>
<dbReference type="RefSeq" id="WP_191842930.1">
    <property type="nucleotide sequence ID" value="NZ_BAAALB010000053.1"/>
</dbReference>
<dbReference type="Pfam" id="PF13377">
    <property type="entry name" value="Peripla_BP_3"/>
    <property type="match status" value="1"/>
</dbReference>
<accession>A0A8J3K7V7</accession>
<evidence type="ECO:0000256" key="1">
    <source>
        <dbReference type="ARBA" id="ARBA00023015"/>
    </source>
</evidence>
<dbReference type="GO" id="GO:0000976">
    <property type="term" value="F:transcription cis-regulatory region binding"/>
    <property type="evidence" value="ECO:0007669"/>
    <property type="project" value="TreeGrafter"/>
</dbReference>
<sequence>MTSSRPDGQRSPTLEEVAEWAGVSRSTVSRVINGVSTVDPELRELVQRAIDATGYVPNLAARSLVTRRTDSVALVVSEPDDRTEQAEPFLNRIFTDPFLGRITAGALEVLRPEGIHLVIMPAESPAHHHVLRYLRQGHVDGVLLISSSDEDPLPQQLCDLGIPAVLSARPGKPLPMSYVDVEQQVGAKLAAEHLLAVGRHHLATISGPLDMPSSQDRLAGFRAALAVHGHAYVPSAAGNFTRASGEQAARELFAAHPEIDGLFVANDLMAEGALQALRDLGRRVPEDVAVVGFDNSIAALQCRPQLTTIHQPLEEMAAEMARLLLARIGKADPKPRSVIFHPRLVKRESA</sequence>
<dbReference type="GO" id="GO:0003700">
    <property type="term" value="F:DNA-binding transcription factor activity"/>
    <property type="evidence" value="ECO:0007669"/>
    <property type="project" value="TreeGrafter"/>
</dbReference>
<proteinExistence type="predicted"/>
<dbReference type="InterPro" id="IPR000843">
    <property type="entry name" value="HTH_LacI"/>
</dbReference>
<dbReference type="SMART" id="SM00354">
    <property type="entry name" value="HTH_LACI"/>
    <property type="match status" value="1"/>
</dbReference>
<comment type="caution">
    <text evidence="5">The sequence shown here is derived from an EMBL/GenBank/DDBJ whole genome shotgun (WGS) entry which is preliminary data.</text>
</comment>
<keyword evidence="2" id="KW-0238">DNA-binding</keyword>
<keyword evidence="6" id="KW-1185">Reference proteome</keyword>
<protein>
    <submittedName>
        <fullName evidence="5">LacI family transcriptional regulator</fullName>
    </submittedName>
</protein>
<name>A0A8J3K7V7_9ACTN</name>
<keyword evidence="1" id="KW-0805">Transcription regulation</keyword>
<dbReference type="CDD" id="cd06267">
    <property type="entry name" value="PBP1_LacI_sugar_binding-like"/>
    <property type="match status" value="1"/>
</dbReference>
<dbReference type="PANTHER" id="PTHR30146">
    <property type="entry name" value="LACI-RELATED TRANSCRIPTIONAL REPRESSOR"/>
    <property type="match status" value="1"/>
</dbReference>
<gene>
    <name evidence="5" type="ORF">Cch02nite_76520</name>
</gene>
<dbReference type="EMBL" id="BONG01000086">
    <property type="protein sequence ID" value="GIF94208.1"/>
    <property type="molecule type" value="Genomic_DNA"/>
</dbReference>
<dbReference type="PROSITE" id="PS00356">
    <property type="entry name" value="HTH_LACI_1"/>
    <property type="match status" value="1"/>
</dbReference>
<evidence type="ECO:0000259" key="4">
    <source>
        <dbReference type="PROSITE" id="PS50932"/>
    </source>
</evidence>
<dbReference type="InterPro" id="IPR046335">
    <property type="entry name" value="LacI/GalR-like_sensor"/>
</dbReference>
<dbReference type="SUPFAM" id="SSF53822">
    <property type="entry name" value="Periplasmic binding protein-like I"/>
    <property type="match status" value="1"/>
</dbReference>
<dbReference type="InterPro" id="IPR028082">
    <property type="entry name" value="Peripla_BP_I"/>
</dbReference>
<keyword evidence="3" id="KW-0804">Transcription</keyword>
<dbReference type="PROSITE" id="PS50932">
    <property type="entry name" value="HTH_LACI_2"/>
    <property type="match status" value="1"/>
</dbReference>